<feature type="domain" description="DUF6908" evidence="1">
    <location>
        <begin position="7"/>
        <end position="125"/>
    </location>
</feature>
<reference evidence="2 3" key="1">
    <citation type="submission" date="2019-08" db="EMBL/GenBank/DDBJ databases">
        <title>Chromobacterium paludis, a novel bacterium isolated from a Maryland marsh pond.</title>
        <authorList>
            <person name="Blackburn M.B."/>
            <person name="Gundersen-Rindal D.E."/>
        </authorList>
    </citation>
    <scope>NUCLEOTIDE SEQUENCE [LARGE SCALE GENOMIC DNA]</scope>
    <source>
        <strain evidence="3">IIBBL 257-1</strain>
    </source>
</reference>
<dbReference type="EMBL" id="CP043473">
    <property type="protein sequence ID" value="QEL56033.1"/>
    <property type="molecule type" value="Genomic_DNA"/>
</dbReference>
<dbReference type="Pfam" id="PF21849">
    <property type="entry name" value="DUF6908"/>
    <property type="match status" value="1"/>
</dbReference>
<dbReference type="Proteomes" id="UP000322079">
    <property type="component" value="Chromosome"/>
</dbReference>
<protein>
    <submittedName>
        <fullName evidence="2">DUF1249 domain-containing protein</fullName>
    </submittedName>
</protein>
<evidence type="ECO:0000259" key="1">
    <source>
        <dbReference type="Pfam" id="PF21849"/>
    </source>
</evidence>
<organism evidence="2 3">
    <name type="scientific">Chromobacterium paludis</name>
    <dbReference type="NCBI Taxonomy" id="2605945"/>
    <lineage>
        <taxon>Bacteria</taxon>
        <taxon>Pseudomonadati</taxon>
        <taxon>Pseudomonadota</taxon>
        <taxon>Betaproteobacteria</taxon>
        <taxon>Neisseriales</taxon>
        <taxon>Chromobacteriaceae</taxon>
        <taxon>Chromobacterium</taxon>
    </lineage>
</organism>
<accession>A0A5C1DHJ9</accession>
<sequence length="127" mass="14586">MTVQQQNFERLQQLLPNLRTLPPAMKLKAPGFMDLNVDVLAKRGQKLVIALSHYYKHSSGDMIPDPDMTMAVYFANSTVEALSYQDCFGYRRAYREDMSVESPAIQQELNRFLAFWLRNLLSQGHSA</sequence>
<gene>
    <name evidence="2" type="ORF">FYK34_10930</name>
</gene>
<evidence type="ECO:0000313" key="3">
    <source>
        <dbReference type="Proteomes" id="UP000322079"/>
    </source>
</evidence>
<dbReference type="AlphaFoldDB" id="A0A5C1DHJ9"/>
<dbReference type="KEGG" id="chrm:FYK34_10930"/>
<name>A0A5C1DHJ9_9NEIS</name>
<evidence type="ECO:0000313" key="2">
    <source>
        <dbReference type="EMBL" id="QEL56033.1"/>
    </source>
</evidence>
<dbReference type="RefSeq" id="WP_149296388.1">
    <property type="nucleotide sequence ID" value="NZ_CP043473.1"/>
</dbReference>
<dbReference type="InterPro" id="IPR054203">
    <property type="entry name" value="DUF6908"/>
</dbReference>
<proteinExistence type="predicted"/>
<keyword evidence="3" id="KW-1185">Reference proteome</keyword>